<comment type="caution">
    <text evidence="1">The sequence shown here is derived from an EMBL/GenBank/DDBJ whole genome shotgun (WGS) entry which is preliminary data.</text>
</comment>
<evidence type="ECO:0000313" key="2">
    <source>
        <dbReference type="Proteomes" id="UP000318681"/>
    </source>
</evidence>
<dbReference type="Proteomes" id="UP000318681">
    <property type="component" value="Unassembled WGS sequence"/>
</dbReference>
<keyword evidence="2" id="KW-1185">Reference proteome</keyword>
<reference evidence="1 2" key="1">
    <citation type="submission" date="2019-07" db="EMBL/GenBank/DDBJ databases">
        <title>Sphingomonas solaris sp. nov., isolated from a solar panel from Boston, Massachusetts.</title>
        <authorList>
            <person name="Tanner K."/>
            <person name="Pascual J."/>
            <person name="Mancuso C."/>
            <person name="Pereto J."/>
            <person name="Khalil A."/>
            <person name="Vilanova C."/>
        </authorList>
    </citation>
    <scope>NUCLEOTIDE SEQUENCE [LARGE SCALE GENOMIC DNA]</scope>
    <source>
        <strain evidence="1 2">R4DWN</strain>
    </source>
</reference>
<evidence type="ECO:0000313" key="1">
    <source>
        <dbReference type="EMBL" id="TVV76642.1"/>
    </source>
</evidence>
<protein>
    <submittedName>
        <fullName evidence="1">Uncharacterized protein</fullName>
    </submittedName>
</protein>
<dbReference type="RefSeq" id="WP_145148255.1">
    <property type="nucleotide sequence ID" value="NZ_VNIM01000008.1"/>
</dbReference>
<gene>
    <name evidence="1" type="ORF">FOY91_03690</name>
</gene>
<proteinExistence type="predicted"/>
<name>A0A558RBK1_9SPHN</name>
<organism evidence="1 2">
    <name type="scientific">Alterirhizorhabdus solaris</name>
    <dbReference type="NCBI Taxonomy" id="2529389"/>
    <lineage>
        <taxon>Bacteria</taxon>
        <taxon>Pseudomonadati</taxon>
        <taxon>Pseudomonadota</taxon>
        <taxon>Alphaproteobacteria</taxon>
        <taxon>Sphingomonadales</taxon>
        <taxon>Rhizorhabdaceae</taxon>
        <taxon>Alterirhizorhabdus</taxon>
    </lineage>
</organism>
<accession>A0A558RBK1</accession>
<dbReference type="OrthoDB" id="3034735at2"/>
<dbReference type="EMBL" id="VNIM01000008">
    <property type="protein sequence ID" value="TVV76642.1"/>
    <property type="molecule type" value="Genomic_DNA"/>
</dbReference>
<dbReference type="AlphaFoldDB" id="A0A558RBK1"/>
<sequence>MSNALQLVLSQPTAGMDAEFNEWYGGSHMLHRVEAPGVLAGQRFRRADGPWPSGKHDYLMIWELDDPAFTLAALAKVKGTADMPISPAINMDTVQPPTMWRRAEVRNAARVPVDTEARRPVVFALYSAATGEDAALADSLLDGGLRALADRSGVLSAQYLTLADEQIRGNCRKYPHGLLIELHDEAAGVAALTGVLAALPHTDPDRWMPILFRPVGERVTRHDAKRMAHA</sequence>